<comment type="subcellular location">
    <subcellularLocation>
        <location evidence="4">Cytoplasm</location>
    </subcellularLocation>
</comment>
<evidence type="ECO:0000256" key="3">
    <source>
        <dbReference type="ARBA" id="ARBA00022917"/>
    </source>
</evidence>
<evidence type="ECO:0000256" key="1">
    <source>
        <dbReference type="ARBA" id="ARBA00010939"/>
    </source>
</evidence>
<keyword evidence="4" id="KW-0694">RNA-binding</keyword>
<evidence type="ECO:0000313" key="8">
    <source>
        <dbReference type="Proteomes" id="UP000177126"/>
    </source>
</evidence>
<dbReference type="GO" id="GO:0019843">
    <property type="term" value="F:rRNA binding"/>
    <property type="evidence" value="ECO:0007669"/>
    <property type="project" value="UniProtKB-UniRule"/>
</dbReference>
<evidence type="ECO:0000256" key="2">
    <source>
        <dbReference type="ARBA" id="ARBA00022540"/>
    </source>
</evidence>
<dbReference type="Gene3D" id="2.40.50.140">
    <property type="entry name" value="Nucleic acid-binding proteins"/>
    <property type="match status" value="1"/>
</dbReference>
<proteinExistence type="inferred from homology"/>
<comment type="caution">
    <text evidence="7">The sequence shown here is derived from an EMBL/GenBank/DDBJ whole genome shotgun (WGS) entry which is preliminary data.</text>
</comment>
<dbReference type="GO" id="GO:0005829">
    <property type="term" value="C:cytosol"/>
    <property type="evidence" value="ECO:0007669"/>
    <property type="project" value="TreeGrafter"/>
</dbReference>
<dbReference type="PANTHER" id="PTHR33370:SF1">
    <property type="entry name" value="TRANSLATION INITIATION FACTOR IF-1, CHLOROPLASTIC"/>
    <property type="match status" value="1"/>
</dbReference>
<sequence>MPGKEQVIKKGGRVIEALPSAAFRVKMEDDTEVLAHLSGRMRINHIRVLVGDKVVLEMSPYDDKKGRIVLREK</sequence>
<evidence type="ECO:0000256" key="4">
    <source>
        <dbReference type="HAMAP-Rule" id="MF_00075"/>
    </source>
</evidence>
<dbReference type="NCBIfam" id="TIGR00008">
    <property type="entry name" value="infA"/>
    <property type="match status" value="1"/>
</dbReference>
<dbReference type="EMBL" id="MHNF01000044">
    <property type="protein sequence ID" value="OGZ39951.1"/>
    <property type="molecule type" value="Genomic_DNA"/>
</dbReference>
<keyword evidence="4" id="KW-0699">rRNA-binding</keyword>
<evidence type="ECO:0000313" key="7">
    <source>
        <dbReference type="EMBL" id="OGZ39951.1"/>
    </source>
</evidence>
<dbReference type="HAMAP" id="MF_00075">
    <property type="entry name" value="IF_1"/>
    <property type="match status" value="1"/>
</dbReference>
<gene>
    <name evidence="4" type="primary">infA</name>
    <name evidence="7" type="ORF">A3B04_02030</name>
</gene>
<evidence type="ECO:0000256" key="5">
    <source>
        <dbReference type="NCBIfam" id="TIGR00008"/>
    </source>
</evidence>
<organism evidence="7 8">
    <name type="scientific">Candidatus Portnoybacteria bacterium RIFCSPLOWO2_02_FULL_39_11</name>
    <dbReference type="NCBI Taxonomy" id="1802001"/>
    <lineage>
        <taxon>Bacteria</taxon>
        <taxon>Candidatus Portnoyibacteriota</taxon>
    </lineage>
</organism>
<comment type="function">
    <text evidence="4">One of the essential components for the initiation of protein synthesis. Stabilizes the binding of IF-2 and IF-3 on the 30S subunit to which N-formylmethionyl-tRNA(fMet) subsequently binds. Helps modulate mRNA selection, yielding the 30S pre-initiation complex (PIC). Upon addition of the 50S ribosomal subunit IF-1, IF-2 and IF-3 are released leaving the mature 70S translation initiation complex.</text>
</comment>
<protein>
    <recommendedName>
        <fullName evidence="4 5">Translation initiation factor IF-1</fullName>
    </recommendedName>
</protein>
<dbReference type="InterPro" id="IPR004368">
    <property type="entry name" value="TIF_IF1"/>
</dbReference>
<dbReference type="AlphaFoldDB" id="A0A1G2FR01"/>
<keyword evidence="2 4" id="KW-0396">Initiation factor</keyword>
<comment type="similarity">
    <text evidence="1 4">Belongs to the IF-1 family.</text>
</comment>
<dbReference type="PANTHER" id="PTHR33370">
    <property type="entry name" value="TRANSLATION INITIATION FACTOR IF-1, CHLOROPLASTIC"/>
    <property type="match status" value="1"/>
</dbReference>
<name>A0A1G2FR01_9BACT</name>
<dbReference type="InterPro" id="IPR006196">
    <property type="entry name" value="RNA-binding_domain_S1_IF1"/>
</dbReference>
<keyword evidence="3 4" id="KW-0648">Protein biosynthesis</keyword>
<evidence type="ECO:0000259" key="6">
    <source>
        <dbReference type="PROSITE" id="PS50832"/>
    </source>
</evidence>
<dbReference type="SUPFAM" id="SSF50249">
    <property type="entry name" value="Nucleic acid-binding proteins"/>
    <property type="match status" value="1"/>
</dbReference>
<dbReference type="FunFam" id="2.40.50.140:FF:000002">
    <property type="entry name" value="Translation initiation factor IF-1"/>
    <property type="match status" value="1"/>
</dbReference>
<feature type="domain" description="S1-like" evidence="6">
    <location>
        <begin position="1"/>
        <end position="73"/>
    </location>
</feature>
<accession>A0A1G2FR01</accession>
<dbReference type="PROSITE" id="PS50832">
    <property type="entry name" value="S1_IF1_TYPE"/>
    <property type="match status" value="1"/>
</dbReference>
<dbReference type="InterPro" id="IPR012340">
    <property type="entry name" value="NA-bd_OB-fold"/>
</dbReference>
<reference evidence="7 8" key="1">
    <citation type="journal article" date="2016" name="Nat. Commun.">
        <title>Thousands of microbial genomes shed light on interconnected biogeochemical processes in an aquifer system.</title>
        <authorList>
            <person name="Anantharaman K."/>
            <person name="Brown C.T."/>
            <person name="Hug L.A."/>
            <person name="Sharon I."/>
            <person name="Castelle C.J."/>
            <person name="Probst A.J."/>
            <person name="Thomas B.C."/>
            <person name="Singh A."/>
            <person name="Wilkins M.J."/>
            <person name="Karaoz U."/>
            <person name="Brodie E.L."/>
            <person name="Williams K.H."/>
            <person name="Hubbard S.S."/>
            <person name="Banfield J.F."/>
        </authorList>
    </citation>
    <scope>NUCLEOTIDE SEQUENCE [LARGE SCALE GENOMIC DNA]</scope>
</reference>
<dbReference type="Pfam" id="PF01176">
    <property type="entry name" value="eIF-1a"/>
    <property type="match status" value="1"/>
</dbReference>
<dbReference type="GO" id="GO:0043022">
    <property type="term" value="F:ribosome binding"/>
    <property type="evidence" value="ECO:0007669"/>
    <property type="project" value="UniProtKB-UniRule"/>
</dbReference>
<keyword evidence="4" id="KW-0963">Cytoplasm</keyword>
<comment type="subunit">
    <text evidence="4">Component of the 30S ribosomal translation pre-initiation complex which assembles on the 30S ribosome in the order IF-2 and IF-3, IF-1 and N-formylmethionyl-tRNA(fMet); mRNA recruitment can occur at any time during PIC assembly.</text>
</comment>
<dbReference type="GO" id="GO:0003743">
    <property type="term" value="F:translation initiation factor activity"/>
    <property type="evidence" value="ECO:0007669"/>
    <property type="project" value="UniProtKB-UniRule"/>
</dbReference>
<dbReference type="Proteomes" id="UP000177126">
    <property type="component" value="Unassembled WGS sequence"/>
</dbReference>
<dbReference type="CDD" id="cd04451">
    <property type="entry name" value="S1_IF1"/>
    <property type="match status" value="1"/>
</dbReference>